<comment type="caution">
    <text evidence="2">The sequence shown here is derived from an EMBL/GenBank/DDBJ whole genome shotgun (WGS) entry which is preliminary data.</text>
</comment>
<reference evidence="2 3" key="1">
    <citation type="submission" date="2015-10" db="EMBL/GenBank/DDBJ databases">
        <title>Draft genome sequence of Streptomyces canus DSM 40017, type strain for the species Streptomyces canus.</title>
        <authorList>
            <person name="Ruckert C."/>
            <person name="Winkler A."/>
            <person name="Kalinowski J."/>
            <person name="Kampfer P."/>
            <person name="Glaeser S."/>
        </authorList>
    </citation>
    <scope>NUCLEOTIDE SEQUENCE [LARGE SCALE GENOMIC DNA]</scope>
    <source>
        <strain evidence="2 3">DSM 40017</strain>
    </source>
</reference>
<evidence type="ECO:0000313" key="2">
    <source>
        <dbReference type="EMBL" id="KUN73882.1"/>
    </source>
</evidence>
<organism evidence="2 3">
    <name type="scientific">Streptomyces canus</name>
    <dbReference type="NCBI Taxonomy" id="58343"/>
    <lineage>
        <taxon>Bacteria</taxon>
        <taxon>Bacillati</taxon>
        <taxon>Actinomycetota</taxon>
        <taxon>Actinomycetes</taxon>
        <taxon>Kitasatosporales</taxon>
        <taxon>Streptomycetaceae</taxon>
        <taxon>Streptomyces</taxon>
        <taxon>Streptomyces aurantiacus group</taxon>
    </lineage>
</organism>
<dbReference type="InterPro" id="IPR009839">
    <property type="entry name" value="SseB_N"/>
</dbReference>
<dbReference type="RefSeq" id="WP_059204645.1">
    <property type="nucleotide sequence ID" value="NZ_KQ948657.1"/>
</dbReference>
<feature type="domain" description="SseB protein N-terminal" evidence="1">
    <location>
        <begin position="29"/>
        <end position="97"/>
    </location>
</feature>
<dbReference type="STRING" id="58343.AQJ46_06265"/>
<accession>A0A101SHG9</accession>
<sequence>MNAVAANGPTGGVGTIERATLAAEIHDLYDGQGDGDRLLAAFRTAALYVPFDQSVEGAGEANGTQGDAMCSGEADGVRWLYAFTSTTELERFARARTNAGTDPGWASGRIRYWTVLGSRLLDIAVPAAVAESRTPTGVAVDVGGIRPLLLPPLSGVVPDRVAVDLIDRTPGARPRSAGEA</sequence>
<dbReference type="AlphaFoldDB" id="A0A101SHG9"/>
<dbReference type="Proteomes" id="UP000053669">
    <property type="component" value="Unassembled WGS sequence"/>
</dbReference>
<proteinExistence type="predicted"/>
<dbReference type="EMBL" id="LMWU01000005">
    <property type="protein sequence ID" value="KUN73882.1"/>
    <property type="molecule type" value="Genomic_DNA"/>
</dbReference>
<evidence type="ECO:0000313" key="3">
    <source>
        <dbReference type="Proteomes" id="UP000053669"/>
    </source>
</evidence>
<name>A0A101SHG9_9ACTN</name>
<evidence type="ECO:0000259" key="1">
    <source>
        <dbReference type="Pfam" id="PF07179"/>
    </source>
</evidence>
<dbReference type="Pfam" id="PF07179">
    <property type="entry name" value="SseB"/>
    <property type="match status" value="1"/>
</dbReference>
<protein>
    <recommendedName>
        <fullName evidence="1">SseB protein N-terminal domain-containing protein</fullName>
    </recommendedName>
</protein>
<gene>
    <name evidence="2" type="ORF">AQJ46_06265</name>
</gene>